<keyword evidence="1" id="KW-1003">Cell membrane</keyword>
<dbReference type="GO" id="GO:0010436">
    <property type="term" value="F:carotenoid dioxygenase activity"/>
    <property type="evidence" value="ECO:0007669"/>
    <property type="project" value="UniProtKB-UniRule"/>
</dbReference>
<name>Q4PJC7_9BACT</name>
<evidence type="ECO:0000313" key="2">
    <source>
        <dbReference type="EMBL" id="AAY82850.1"/>
    </source>
</evidence>
<proteinExistence type="inferred from homology"/>
<dbReference type="GO" id="GO:0005506">
    <property type="term" value="F:iron ion binding"/>
    <property type="evidence" value="ECO:0007669"/>
    <property type="project" value="UniProtKB-UniRule"/>
</dbReference>
<dbReference type="AlphaFoldDB" id="Q4PJC7"/>
<comment type="function">
    <text evidence="1">Catalyzes the cleavage of beta-carotene at its central double bond (15,15') to yield two molecules of all-trans-retinal.</text>
</comment>
<feature type="binding site" evidence="1">
    <location>
        <position position="108"/>
    </location>
    <ligand>
        <name>Fe cation</name>
        <dbReference type="ChEBI" id="CHEBI:24875"/>
    </ligand>
</feature>
<reference evidence="2" key="1">
    <citation type="journal article" date="2005" name="PLoS Biol.">
        <title>New insights into metabolic properties of marine bacteria encoding proteorhodopsins.</title>
        <authorList>
            <person name="Sabehi G."/>
            <person name="Loy A."/>
            <person name="Jung K.H."/>
            <person name="Partha R."/>
            <person name="Spudich J.L."/>
            <person name="Isaacson T."/>
            <person name="Hirschberg J."/>
            <person name="Wagner M."/>
            <person name="Beja O."/>
        </authorList>
    </citation>
    <scope>NUCLEOTIDE SEQUENCE</scope>
</reference>
<feature type="binding site" evidence="1">
    <location>
        <position position="219"/>
    </location>
    <ligand>
        <name>Fe cation</name>
        <dbReference type="ChEBI" id="CHEBI:24875"/>
    </ligand>
</feature>
<accession>Q4PJC7</accession>
<feature type="transmembrane region" description="Helical" evidence="1">
    <location>
        <begin position="73"/>
        <end position="106"/>
    </location>
</feature>
<sequence length="309" mass="33049">MAVSAWADAPDGRWITAPHGGGPVMGVMSAIGAMPPVDLIALAAVAVIGLPHGALDGAIAMHLGFVRKPLNFIWFLCLYMAMAGLVIGVWMVAPAVSLLLFLLISMLHFGAGDARHGSGWLRTTEIIAHGGLVVVGISQLHHSEVDIIFGYLTGGDTSLVWQGLGFMTVIVGAAVVICIGQGLWHRRWRGSALELVALGVLFAMTPPLVGFAIYFCLVHSARHVAGIIGSLRREMSRFALVNQAACLTVASWAAGGLALWWFADQGNPEPMLMRVIFIGLAALTVPHMILVDGIYRRTTPSLKRQFMNR</sequence>
<comment type="cofactor">
    <cofactor evidence="1">
        <name>Fe(2+)</name>
        <dbReference type="ChEBI" id="CHEBI:29033"/>
    </cofactor>
</comment>
<feature type="binding site" evidence="1">
    <location>
        <position position="223"/>
    </location>
    <ligand>
        <name>Fe cation</name>
        <dbReference type="ChEBI" id="CHEBI:24875"/>
    </ligand>
</feature>
<dbReference type="NCBIfam" id="TIGR03753">
    <property type="entry name" value="blh_monoox"/>
    <property type="match status" value="1"/>
</dbReference>
<evidence type="ECO:0000256" key="1">
    <source>
        <dbReference type="HAMAP-Rule" id="MF_02093"/>
    </source>
</evidence>
<comment type="caution">
    <text evidence="1">Lacks conserved residue(s) required for the propagation of feature annotation.</text>
</comment>
<feature type="transmembrane region" description="Helical" evidence="1">
    <location>
        <begin position="238"/>
        <end position="263"/>
    </location>
</feature>
<feature type="transmembrane region" description="Helical" evidence="1">
    <location>
        <begin position="164"/>
        <end position="184"/>
    </location>
</feature>
<dbReference type="InterPro" id="IPR022270">
    <property type="entry name" value="Blh_diox"/>
</dbReference>
<keyword evidence="1" id="KW-1133">Transmembrane helix</keyword>
<keyword evidence="1" id="KW-0479">Metal-binding</keyword>
<dbReference type="EMBL" id="DQ088847">
    <property type="protein sequence ID" value="AAY82850.1"/>
    <property type="molecule type" value="Genomic_DNA"/>
</dbReference>
<comment type="similarity">
    <text evidence="1">Belongs to the Brp/Blh beta-carotene diooxygenase family.</text>
</comment>
<feature type="transmembrane region" description="Helical" evidence="1">
    <location>
        <begin position="275"/>
        <end position="295"/>
    </location>
</feature>
<keyword evidence="1" id="KW-0560">Oxidoreductase</keyword>
<keyword evidence="1" id="KW-0472">Membrane</keyword>
<dbReference type="EC" id="1.13.11.63" evidence="1"/>
<keyword evidence="1" id="KW-0223">Dioxygenase</keyword>
<dbReference type="Pfam" id="PF15461">
    <property type="entry name" value="BCD"/>
    <property type="match status" value="1"/>
</dbReference>
<dbReference type="GO" id="GO:0003834">
    <property type="term" value="F:beta-carotene 15,15'-dioxygenase activity"/>
    <property type="evidence" value="ECO:0007669"/>
    <property type="project" value="UniProtKB-EC"/>
</dbReference>
<organism evidence="2">
    <name type="scientific">uncultured bacterium MedeBAC46A06</name>
    <dbReference type="NCBI Taxonomy" id="332275"/>
    <lineage>
        <taxon>Bacteria</taxon>
        <taxon>environmental samples</taxon>
    </lineage>
</organism>
<keyword evidence="1" id="KW-0812">Transmembrane</keyword>
<dbReference type="HAMAP" id="MF_02093">
    <property type="entry name" value="Beta_carotene_diox"/>
    <property type="match status" value="1"/>
</dbReference>
<dbReference type="GO" id="GO:0005886">
    <property type="term" value="C:plasma membrane"/>
    <property type="evidence" value="ECO:0007669"/>
    <property type="project" value="UniProtKB-SubCell"/>
</dbReference>
<keyword evidence="1" id="KW-0408">Iron</keyword>
<dbReference type="GO" id="GO:0016121">
    <property type="term" value="P:carotene catabolic process"/>
    <property type="evidence" value="ECO:0007669"/>
    <property type="project" value="UniProtKB-UniRule"/>
</dbReference>
<comment type="catalytic activity">
    <reaction evidence="1">
        <text>all-trans-beta-carotene + O2 = 2 all-trans-retinal</text>
        <dbReference type="Rhea" id="RHEA:32887"/>
        <dbReference type="ChEBI" id="CHEBI:15379"/>
        <dbReference type="ChEBI" id="CHEBI:17579"/>
        <dbReference type="ChEBI" id="CHEBI:17898"/>
        <dbReference type="EC" id="1.13.11.63"/>
    </reaction>
</comment>
<feature type="transmembrane region" description="Helical" evidence="1">
    <location>
        <begin position="196"/>
        <end position="217"/>
    </location>
</feature>
<comment type="subcellular location">
    <subcellularLocation>
        <location evidence="1">Cell membrane</location>
        <topology evidence="1">Multi-pass membrane protein</topology>
    </subcellularLocation>
</comment>
<feature type="binding site" evidence="1">
    <location>
        <position position="52"/>
    </location>
    <ligand>
        <name>Fe cation</name>
        <dbReference type="ChEBI" id="CHEBI:24875"/>
    </ligand>
</feature>
<protein>
    <recommendedName>
        <fullName evidence="1">Probable beta-carotene 15,15'-dioxygenase</fullName>
        <ecNumber evidence="1">1.13.11.63</ecNumber>
    </recommendedName>
</protein>